<proteinExistence type="predicted"/>
<organism evidence="1 2">
    <name type="scientific">Streptomyces phaeoluteigriseus</name>
    <dbReference type="NCBI Taxonomy" id="114686"/>
    <lineage>
        <taxon>Bacteria</taxon>
        <taxon>Bacillati</taxon>
        <taxon>Actinomycetota</taxon>
        <taxon>Actinomycetes</taxon>
        <taxon>Kitasatosporales</taxon>
        <taxon>Streptomycetaceae</taxon>
        <taxon>Streptomyces</taxon>
        <taxon>Streptomyces aurantiacus group</taxon>
    </lineage>
</organism>
<dbReference type="Proteomes" id="UP001056374">
    <property type="component" value="Chromosome"/>
</dbReference>
<reference evidence="1" key="1">
    <citation type="submission" date="2022-06" db="EMBL/GenBank/DDBJ databases">
        <title>Complete genome sequence of soil microorganisms Streptomyces sp. Qhu-M197 isolated from Alpine meadows habitats on the Tibetan Plateau.</title>
        <authorList>
            <person name="Zhang B."/>
            <person name="Xiang X."/>
            <person name="Fan J."/>
        </authorList>
    </citation>
    <scope>NUCLEOTIDE SEQUENCE</scope>
    <source>
        <strain evidence="1">Qhu-M197</strain>
    </source>
</reference>
<evidence type="ECO:0000313" key="1">
    <source>
        <dbReference type="EMBL" id="USQ86414.1"/>
    </source>
</evidence>
<dbReference type="EMBL" id="CP099468">
    <property type="protein sequence ID" value="USQ86414.1"/>
    <property type="molecule type" value="Genomic_DNA"/>
</dbReference>
<evidence type="ECO:0000313" key="2">
    <source>
        <dbReference type="Proteomes" id="UP001056374"/>
    </source>
</evidence>
<keyword evidence="2" id="KW-1185">Reference proteome</keyword>
<dbReference type="RefSeq" id="WP_252551966.1">
    <property type="nucleotide sequence ID" value="NZ_CP099468.1"/>
</dbReference>
<protein>
    <submittedName>
        <fullName evidence="1">Uncharacterized protein</fullName>
    </submittedName>
</protein>
<sequence>MTGSSSTTLVDRLTVTLTRGHAQDAYVRGGRRQAGRHGRAALLPPATAGTAITGIGGEARLRQHRHVDITADRTGLSALRVRCADAGQAETTHCLPGPAGRR</sequence>
<accession>A0ABY4ZBK2</accession>
<gene>
    <name evidence="1" type="ORF">NFX46_23530</name>
</gene>
<name>A0ABY4ZBK2_9ACTN</name>